<accession>A0ABQ5I6S8</accession>
<organism evidence="4 5">
    <name type="scientific">Tanacetum coccineum</name>
    <dbReference type="NCBI Taxonomy" id="301880"/>
    <lineage>
        <taxon>Eukaryota</taxon>
        <taxon>Viridiplantae</taxon>
        <taxon>Streptophyta</taxon>
        <taxon>Embryophyta</taxon>
        <taxon>Tracheophyta</taxon>
        <taxon>Spermatophyta</taxon>
        <taxon>Magnoliopsida</taxon>
        <taxon>eudicotyledons</taxon>
        <taxon>Gunneridae</taxon>
        <taxon>Pentapetalae</taxon>
        <taxon>asterids</taxon>
        <taxon>campanulids</taxon>
        <taxon>Asterales</taxon>
        <taxon>Asteraceae</taxon>
        <taxon>Asteroideae</taxon>
        <taxon>Anthemideae</taxon>
        <taxon>Anthemidinae</taxon>
        <taxon>Tanacetum</taxon>
    </lineage>
</organism>
<feature type="region of interest" description="Disordered" evidence="1">
    <location>
        <begin position="212"/>
        <end position="231"/>
    </location>
</feature>
<evidence type="ECO:0000259" key="3">
    <source>
        <dbReference type="Pfam" id="PF22936"/>
    </source>
</evidence>
<dbReference type="Proteomes" id="UP001151760">
    <property type="component" value="Unassembled WGS sequence"/>
</dbReference>
<comment type="caution">
    <text evidence="4">The sequence shown here is derived from an EMBL/GenBank/DDBJ whole genome shotgun (WGS) entry which is preliminary data.</text>
</comment>
<feature type="domain" description="GAG-pre-integrase" evidence="2">
    <location>
        <begin position="94"/>
        <end position="159"/>
    </location>
</feature>
<reference evidence="4" key="2">
    <citation type="submission" date="2022-01" db="EMBL/GenBank/DDBJ databases">
        <authorList>
            <person name="Yamashiro T."/>
            <person name="Shiraishi A."/>
            <person name="Satake H."/>
            <person name="Nakayama K."/>
        </authorList>
    </citation>
    <scope>NUCLEOTIDE SEQUENCE</scope>
</reference>
<feature type="compositionally biased region" description="Low complexity" evidence="1">
    <location>
        <begin position="271"/>
        <end position="284"/>
    </location>
</feature>
<sequence length="298" mass="33494">MTANLKLLSNFMEKIIGKVKFGKDQIAPILGYGDLVQGNVTIKRVYYVEWLNHNLFSVGQLYDADLEVAFWKSTCYIRDLTGNDLLIGSRGTDLYSITLQDTSPPNLIFLMTKASSSQAWLWHPHLSHLNFDTINLLSKYDIVTGHLKLKFFKDHLCSSWYSTVSRDYGVYNKRTRWIVETIHVNFDELPLMASDHVSSDPIPQCPTTALEQVSLSPGPQSQENVPRTAETVTTSNELDLLYSLMFDELLNGITPVMSKSSAVHVADAHNQRQQQNTTPSTSTTAAIDTHPLDIQTTP</sequence>
<dbReference type="Pfam" id="PF13976">
    <property type="entry name" value="gag_pre-integrs"/>
    <property type="match status" value="1"/>
</dbReference>
<proteinExistence type="predicted"/>
<reference evidence="4" key="1">
    <citation type="journal article" date="2022" name="Int. J. Mol. Sci.">
        <title>Draft Genome of Tanacetum Coccineum: Genomic Comparison of Closely Related Tanacetum-Family Plants.</title>
        <authorList>
            <person name="Yamashiro T."/>
            <person name="Shiraishi A."/>
            <person name="Nakayama K."/>
            <person name="Satake H."/>
        </authorList>
    </citation>
    <scope>NUCLEOTIDE SEQUENCE</scope>
</reference>
<feature type="domain" description="Retrovirus-related Pol polyprotein from transposon TNT 1-94-like beta-barrel" evidence="3">
    <location>
        <begin position="1"/>
        <end position="63"/>
    </location>
</feature>
<keyword evidence="5" id="KW-1185">Reference proteome</keyword>
<dbReference type="EMBL" id="BQNB010020426">
    <property type="protein sequence ID" value="GJT95825.1"/>
    <property type="molecule type" value="Genomic_DNA"/>
</dbReference>
<gene>
    <name evidence="4" type="ORF">Tco_1091343</name>
</gene>
<dbReference type="InterPro" id="IPR025724">
    <property type="entry name" value="GAG-pre-integrase_dom"/>
</dbReference>
<protein>
    <submittedName>
        <fullName evidence="4">Retrovirus-related pol polyprotein from transposon TNT 1-94</fullName>
    </submittedName>
</protein>
<evidence type="ECO:0000259" key="2">
    <source>
        <dbReference type="Pfam" id="PF13976"/>
    </source>
</evidence>
<name>A0ABQ5I6S8_9ASTR</name>
<evidence type="ECO:0000313" key="5">
    <source>
        <dbReference type="Proteomes" id="UP001151760"/>
    </source>
</evidence>
<evidence type="ECO:0000256" key="1">
    <source>
        <dbReference type="SAM" id="MobiDB-lite"/>
    </source>
</evidence>
<dbReference type="InterPro" id="IPR054722">
    <property type="entry name" value="PolX-like_BBD"/>
</dbReference>
<dbReference type="Pfam" id="PF22936">
    <property type="entry name" value="Pol_BBD"/>
    <property type="match status" value="1"/>
</dbReference>
<evidence type="ECO:0000313" key="4">
    <source>
        <dbReference type="EMBL" id="GJT95825.1"/>
    </source>
</evidence>
<feature type="region of interest" description="Disordered" evidence="1">
    <location>
        <begin position="268"/>
        <end position="298"/>
    </location>
</feature>